<proteinExistence type="predicted"/>
<evidence type="ECO:0000259" key="1">
    <source>
        <dbReference type="Pfam" id="PF05598"/>
    </source>
</evidence>
<feature type="domain" description="Transposase InsH N-terminal" evidence="1">
    <location>
        <begin position="8"/>
        <end position="37"/>
    </location>
</feature>
<sequence>MIFYLSFQGRNPAIAPESLFRILVYGYMEGIYSSRGL</sequence>
<evidence type="ECO:0000313" key="2">
    <source>
        <dbReference type="EMBL" id="MSR92371.1"/>
    </source>
</evidence>
<keyword evidence="3" id="KW-1185">Reference proteome</keyword>
<comment type="caution">
    <text evidence="2">The sequence shown here is derived from an EMBL/GenBank/DDBJ whole genome shotgun (WGS) entry which is preliminary data.</text>
</comment>
<gene>
    <name evidence="2" type="ORF">FYJ33_13465</name>
</gene>
<accession>A0A7X2T232</accession>
<dbReference type="InterPro" id="IPR008490">
    <property type="entry name" value="Transposase_InsH_N"/>
</dbReference>
<name>A0A7X2T232_9CLOT</name>
<evidence type="ECO:0000313" key="3">
    <source>
        <dbReference type="Proteomes" id="UP000460287"/>
    </source>
</evidence>
<dbReference type="Pfam" id="PF05598">
    <property type="entry name" value="DUF772"/>
    <property type="match status" value="1"/>
</dbReference>
<organism evidence="2 3">
    <name type="scientific">Inconstantimicrobium porci</name>
    <dbReference type="NCBI Taxonomy" id="2652291"/>
    <lineage>
        <taxon>Bacteria</taxon>
        <taxon>Bacillati</taxon>
        <taxon>Bacillota</taxon>
        <taxon>Clostridia</taxon>
        <taxon>Eubacteriales</taxon>
        <taxon>Clostridiaceae</taxon>
        <taxon>Inconstantimicrobium</taxon>
    </lineage>
</organism>
<dbReference type="EMBL" id="VULX01000029">
    <property type="protein sequence ID" value="MSR92371.1"/>
    <property type="molecule type" value="Genomic_DNA"/>
</dbReference>
<protein>
    <submittedName>
        <fullName evidence="2">Transposase</fullName>
    </submittedName>
</protein>
<dbReference type="Proteomes" id="UP000460287">
    <property type="component" value="Unassembled WGS sequence"/>
</dbReference>
<dbReference type="AlphaFoldDB" id="A0A7X2T232"/>
<reference evidence="2 3" key="1">
    <citation type="submission" date="2019-08" db="EMBL/GenBank/DDBJ databases">
        <title>In-depth cultivation of the pig gut microbiome towards novel bacterial diversity and tailored functional studies.</title>
        <authorList>
            <person name="Wylensek D."/>
            <person name="Hitch T.C.A."/>
            <person name="Clavel T."/>
        </authorList>
    </citation>
    <scope>NUCLEOTIDE SEQUENCE [LARGE SCALE GENOMIC DNA]</scope>
    <source>
        <strain evidence="2 3">WCA-383-APC-5B</strain>
    </source>
</reference>